<sequence>MPNTIATANIIAKAAVKILDNELGMGSRVFRGYEDEFSKNVNGYKVGDTVSIRKPAQFRVRTGLVASNQDVIEGKTAIQVNKVAGVDFQFSSTDLALNIGDLAERVIKPAMVPIANQIDQDLHACALQNFWNWVGTPGTTIANYGKFLAGVQRLNEMAVPSDERSAALSPADHVALLGNQAQLYIDGANTDAYRKAKLGGLAGVEPFMTQNAPTLTTGTRTNGTVNGAGQAVSYSGAQANSWGQTLNMAGLGAGGTVRAGEVFTLAGVFAVNPVTKQVLPYLQQFVATAAATADGSGNAAVQIAPAIITSGAYQTVSAAPAAGAVVTWNGAASSTFQQNLMFHRNALALVCVPFEKPAGVPTEQIGTQDYKGIHVMLVPYFDGPNRVSSWRLDVLYGVAAIDPRLGTRVSG</sequence>
<accession>A0A161JMA0</accession>
<organism evidence="1 2">
    <name type="scientific">Methylorubrum populi</name>
    <dbReference type="NCBI Taxonomy" id="223967"/>
    <lineage>
        <taxon>Bacteria</taxon>
        <taxon>Pseudomonadati</taxon>
        <taxon>Pseudomonadota</taxon>
        <taxon>Alphaproteobacteria</taxon>
        <taxon>Hyphomicrobiales</taxon>
        <taxon>Methylobacteriaceae</taxon>
        <taxon>Methylorubrum</taxon>
    </lineage>
</organism>
<dbReference type="AlphaFoldDB" id="A0A161JMA0"/>
<dbReference type="Proteomes" id="UP000218288">
    <property type="component" value="Chromosome"/>
</dbReference>
<evidence type="ECO:0000313" key="1">
    <source>
        <dbReference type="EMBL" id="BAU91162.1"/>
    </source>
</evidence>
<dbReference type="Gene3D" id="2.40.30.240">
    <property type="match status" value="1"/>
</dbReference>
<dbReference type="RefSeq" id="WP_096485370.1">
    <property type="nucleotide sequence ID" value="NZ_AP014809.1"/>
</dbReference>
<evidence type="ECO:0000313" key="2">
    <source>
        <dbReference type="Proteomes" id="UP000218288"/>
    </source>
</evidence>
<protein>
    <submittedName>
        <fullName evidence="1">Uncharacterized protein</fullName>
    </submittedName>
</protein>
<dbReference type="OrthoDB" id="1867599at2"/>
<dbReference type="EMBL" id="AP014809">
    <property type="protein sequence ID" value="BAU91162.1"/>
    <property type="molecule type" value="Genomic_DNA"/>
</dbReference>
<reference evidence="1 2" key="1">
    <citation type="journal article" date="2016" name="Genome Announc.">
        <title>Complete Genome Sequence of Methylobacterium populi P-1M, Isolated from Pink-Pigmented Household Biofilm.</title>
        <authorList>
            <person name="Morohoshi T."/>
            <person name="Ikeda T."/>
        </authorList>
    </citation>
    <scope>NUCLEOTIDE SEQUENCE [LARGE SCALE GENOMIC DNA]</scope>
    <source>
        <strain evidence="1 2">P-1M</strain>
    </source>
</reference>
<name>A0A161JMA0_9HYPH</name>
<proteinExistence type="predicted"/>
<dbReference type="Pfam" id="PF11651">
    <property type="entry name" value="P22_CoatProtein"/>
    <property type="match status" value="1"/>
</dbReference>
<gene>
    <name evidence="1" type="ORF">MPPM_2557</name>
</gene>
<dbReference type="InterPro" id="IPR024659">
    <property type="entry name" value="Phage_coat_Gp5"/>
</dbReference>